<dbReference type="PROSITE" id="PS00893">
    <property type="entry name" value="NUDIX_BOX"/>
    <property type="match status" value="1"/>
</dbReference>
<evidence type="ECO:0000259" key="3">
    <source>
        <dbReference type="PROSITE" id="PS51462"/>
    </source>
</evidence>
<sequence length="159" mass="18360">MAWMSWGFDSPRVHIMRNRPSAEILLTNRNKRIILQRRDNKPNITNPGKATTFGGTIELGETPSKGALREINEETNLNLNKEDLIFVKKYERTKEVDGEDNDLYCFLVENVDESKLEVYEGQGFEIANNLEDVLNANPSLFFIRIARDYFAGEFNNLQK</sequence>
<evidence type="ECO:0000256" key="2">
    <source>
        <dbReference type="ARBA" id="ARBA00022801"/>
    </source>
</evidence>
<dbReference type="EMBL" id="PFAH01000005">
    <property type="protein sequence ID" value="PIR98061.1"/>
    <property type="molecule type" value="Genomic_DNA"/>
</dbReference>
<dbReference type="SUPFAM" id="SSF55811">
    <property type="entry name" value="Nudix"/>
    <property type="match status" value="1"/>
</dbReference>
<dbReference type="Pfam" id="PF00293">
    <property type="entry name" value="NUDIX"/>
    <property type="match status" value="1"/>
</dbReference>
<comment type="cofactor">
    <cofactor evidence="1">
        <name>Mg(2+)</name>
        <dbReference type="ChEBI" id="CHEBI:18420"/>
    </cofactor>
</comment>
<accession>A0A2H0VG60</accession>
<proteinExistence type="predicted"/>
<dbReference type="PROSITE" id="PS51462">
    <property type="entry name" value="NUDIX"/>
    <property type="match status" value="1"/>
</dbReference>
<dbReference type="InterPro" id="IPR000086">
    <property type="entry name" value="NUDIX_hydrolase_dom"/>
</dbReference>
<organism evidence="4 5">
    <name type="scientific">Candidatus Colwellbacteria bacterium CG10_big_fil_rev_8_21_14_0_10_42_22</name>
    <dbReference type="NCBI Taxonomy" id="1974540"/>
    <lineage>
        <taxon>Bacteria</taxon>
        <taxon>Candidatus Colwelliibacteriota</taxon>
    </lineage>
</organism>
<comment type="caution">
    <text evidence="4">The sequence shown here is derived from an EMBL/GenBank/DDBJ whole genome shotgun (WGS) entry which is preliminary data.</text>
</comment>
<dbReference type="PANTHER" id="PTHR43046:SF2">
    <property type="entry name" value="8-OXO-DGTP DIPHOSPHATASE-RELATED"/>
    <property type="match status" value="1"/>
</dbReference>
<evidence type="ECO:0000313" key="5">
    <source>
        <dbReference type="Proteomes" id="UP000231466"/>
    </source>
</evidence>
<gene>
    <name evidence="4" type="ORF">COT89_01315</name>
</gene>
<reference evidence="5" key="1">
    <citation type="submission" date="2017-09" db="EMBL/GenBank/DDBJ databases">
        <title>Depth-based differentiation of microbial function through sediment-hosted aquifers and enrichment of novel symbionts in the deep terrestrial subsurface.</title>
        <authorList>
            <person name="Probst A.J."/>
            <person name="Ladd B."/>
            <person name="Jarett J.K."/>
            <person name="Geller-Mcgrath D.E."/>
            <person name="Sieber C.M.K."/>
            <person name="Emerson J.B."/>
            <person name="Anantharaman K."/>
            <person name="Thomas B.C."/>
            <person name="Malmstrom R."/>
            <person name="Stieglmeier M."/>
            <person name="Klingl A."/>
            <person name="Woyke T."/>
            <person name="Ryan C.M."/>
            <person name="Banfield J.F."/>
        </authorList>
    </citation>
    <scope>NUCLEOTIDE SEQUENCE [LARGE SCALE GENOMIC DNA]</scope>
</reference>
<dbReference type="Gene3D" id="3.90.79.10">
    <property type="entry name" value="Nucleoside Triphosphate Pyrophosphohydrolase"/>
    <property type="match status" value="1"/>
</dbReference>
<protein>
    <recommendedName>
        <fullName evidence="3">Nudix hydrolase domain-containing protein</fullName>
    </recommendedName>
</protein>
<name>A0A2H0VG60_9BACT</name>
<feature type="domain" description="Nudix hydrolase" evidence="3">
    <location>
        <begin position="17"/>
        <end position="147"/>
    </location>
</feature>
<dbReference type="Proteomes" id="UP000231466">
    <property type="component" value="Unassembled WGS sequence"/>
</dbReference>
<dbReference type="PANTHER" id="PTHR43046">
    <property type="entry name" value="GDP-MANNOSE MANNOSYL HYDROLASE"/>
    <property type="match status" value="1"/>
</dbReference>
<evidence type="ECO:0000256" key="1">
    <source>
        <dbReference type="ARBA" id="ARBA00001946"/>
    </source>
</evidence>
<dbReference type="InterPro" id="IPR020084">
    <property type="entry name" value="NUDIX_hydrolase_CS"/>
</dbReference>
<dbReference type="InterPro" id="IPR015797">
    <property type="entry name" value="NUDIX_hydrolase-like_dom_sf"/>
</dbReference>
<evidence type="ECO:0000313" key="4">
    <source>
        <dbReference type="EMBL" id="PIR98061.1"/>
    </source>
</evidence>
<dbReference type="AlphaFoldDB" id="A0A2H0VG60"/>
<keyword evidence="2" id="KW-0378">Hydrolase</keyword>
<dbReference type="GO" id="GO:0016787">
    <property type="term" value="F:hydrolase activity"/>
    <property type="evidence" value="ECO:0007669"/>
    <property type="project" value="UniProtKB-KW"/>
</dbReference>